<dbReference type="STRING" id="1618369.UV54_C0032G0011"/>
<dbReference type="GO" id="GO:0016757">
    <property type="term" value="F:glycosyltransferase activity"/>
    <property type="evidence" value="ECO:0007669"/>
    <property type="project" value="UniProtKB-KW"/>
</dbReference>
<dbReference type="CDD" id="cd00761">
    <property type="entry name" value="Glyco_tranf_GTA_type"/>
    <property type="match status" value="1"/>
</dbReference>
<organism evidence="5 6">
    <name type="scientific">Candidatus Beckwithbacteria bacterium GW2011_GWA2_43_10</name>
    <dbReference type="NCBI Taxonomy" id="1618369"/>
    <lineage>
        <taxon>Bacteria</taxon>
        <taxon>Candidatus Beckwithiibacteriota</taxon>
    </lineage>
</organism>
<name>A0A0G1C225_9BACT</name>
<feature type="domain" description="Glycosyltransferase 2-like" evidence="4">
    <location>
        <begin position="41"/>
        <end position="102"/>
    </location>
</feature>
<sequence>MKLSIIICTSNRPESLKKVLQSLDRQVFKNFETLIMRESPLVKARDLGWRQAKGEVVAWIDDDVILDKDWAKNLVEIFEENKDVGGVSGPTIVPENLLINRLVFWWYGQKSLLAKLWVKLVLDNQPFKVGKITKIGWWSPGSNFKSCLKIEGLQEVDYLEACNMSLRRDLVKKAGGFDLNYKGTSEWCELDLAMRIKHLGYRLVWSREVKVEHQVSRSGVFIKRKNWPERIKNYLKFRKKWLLKRQ</sequence>
<dbReference type="EMBL" id="LCEW01000032">
    <property type="protein sequence ID" value="KKS79559.1"/>
    <property type="molecule type" value="Genomic_DNA"/>
</dbReference>
<keyword evidence="3 5" id="KW-0808">Transferase</keyword>
<dbReference type="AlphaFoldDB" id="A0A0G1C225"/>
<dbReference type="PANTHER" id="PTHR43179:SF12">
    <property type="entry name" value="GALACTOFURANOSYLTRANSFERASE GLFT2"/>
    <property type="match status" value="1"/>
</dbReference>
<evidence type="ECO:0000256" key="2">
    <source>
        <dbReference type="ARBA" id="ARBA00022676"/>
    </source>
</evidence>
<comment type="caution">
    <text evidence="5">The sequence shown here is derived from an EMBL/GenBank/DDBJ whole genome shotgun (WGS) entry which is preliminary data.</text>
</comment>
<dbReference type="InterPro" id="IPR029044">
    <property type="entry name" value="Nucleotide-diphossugar_trans"/>
</dbReference>
<comment type="similarity">
    <text evidence="1">Belongs to the glycosyltransferase 2 family.</text>
</comment>
<evidence type="ECO:0000313" key="6">
    <source>
        <dbReference type="Proteomes" id="UP000034213"/>
    </source>
</evidence>
<dbReference type="Pfam" id="PF00535">
    <property type="entry name" value="Glycos_transf_2"/>
    <property type="match status" value="1"/>
</dbReference>
<dbReference type="InterPro" id="IPR001173">
    <property type="entry name" value="Glyco_trans_2-like"/>
</dbReference>
<dbReference type="PANTHER" id="PTHR43179">
    <property type="entry name" value="RHAMNOSYLTRANSFERASE WBBL"/>
    <property type="match status" value="1"/>
</dbReference>
<dbReference type="Proteomes" id="UP000034213">
    <property type="component" value="Unassembled WGS sequence"/>
</dbReference>
<dbReference type="Gene3D" id="3.90.550.10">
    <property type="entry name" value="Spore Coat Polysaccharide Biosynthesis Protein SpsA, Chain A"/>
    <property type="match status" value="1"/>
</dbReference>
<reference evidence="5 6" key="1">
    <citation type="journal article" date="2015" name="Nature">
        <title>rRNA introns, odd ribosomes, and small enigmatic genomes across a large radiation of phyla.</title>
        <authorList>
            <person name="Brown C.T."/>
            <person name="Hug L.A."/>
            <person name="Thomas B.C."/>
            <person name="Sharon I."/>
            <person name="Castelle C.J."/>
            <person name="Singh A."/>
            <person name="Wilkins M.J."/>
            <person name="Williams K.H."/>
            <person name="Banfield J.F."/>
        </authorList>
    </citation>
    <scope>NUCLEOTIDE SEQUENCE [LARGE SCALE GENOMIC DNA]</scope>
</reference>
<evidence type="ECO:0000256" key="3">
    <source>
        <dbReference type="ARBA" id="ARBA00022679"/>
    </source>
</evidence>
<dbReference type="SUPFAM" id="SSF53448">
    <property type="entry name" value="Nucleotide-diphospho-sugar transferases"/>
    <property type="match status" value="1"/>
</dbReference>
<proteinExistence type="inferred from homology"/>
<evidence type="ECO:0000256" key="1">
    <source>
        <dbReference type="ARBA" id="ARBA00006739"/>
    </source>
</evidence>
<evidence type="ECO:0000313" key="5">
    <source>
        <dbReference type="EMBL" id="KKS79559.1"/>
    </source>
</evidence>
<accession>A0A0G1C225</accession>
<protein>
    <submittedName>
        <fullName evidence="5">Glycosyl transferase family protein</fullName>
    </submittedName>
</protein>
<evidence type="ECO:0000259" key="4">
    <source>
        <dbReference type="Pfam" id="PF00535"/>
    </source>
</evidence>
<keyword evidence="2" id="KW-0328">Glycosyltransferase</keyword>
<gene>
    <name evidence="5" type="ORF">UV54_C0032G0011</name>
</gene>